<dbReference type="Pfam" id="PF14322">
    <property type="entry name" value="SusD-like_3"/>
    <property type="match status" value="1"/>
</dbReference>
<keyword evidence="6" id="KW-0812">Transmembrane</keyword>
<dbReference type="PROSITE" id="PS51257">
    <property type="entry name" value="PROKAR_LIPOPROTEIN"/>
    <property type="match status" value="1"/>
</dbReference>
<dbReference type="GO" id="GO:0009279">
    <property type="term" value="C:cell outer membrane"/>
    <property type="evidence" value="ECO:0007669"/>
    <property type="project" value="UniProtKB-SubCell"/>
</dbReference>
<comment type="caution">
    <text evidence="9">The sequence shown here is derived from an EMBL/GenBank/DDBJ whole genome shotgun (WGS) entry which is preliminary data.</text>
</comment>
<dbReference type="Proteomes" id="UP000260644">
    <property type="component" value="Unassembled WGS sequence"/>
</dbReference>
<dbReference type="Pfam" id="PF07980">
    <property type="entry name" value="SusD_RagB"/>
    <property type="match status" value="1"/>
</dbReference>
<gene>
    <name evidence="9" type="ORF">DVR12_21315</name>
</gene>
<dbReference type="EMBL" id="QPMM01000012">
    <property type="protein sequence ID" value="RFS19646.1"/>
    <property type="molecule type" value="Genomic_DNA"/>
</dbReference>
<evidence type="ECO:0000256" key="4">
    <source>
        <dbReference type="ARBA" id="ARBA00023136"/>
    </source>
</evidence>
<dbReference type="SUPFAM" id="SSF48452">
    <property type="entry name" value="TPR-like"/>
    <property type="match status" value="1"/>
</dbReference>
<evidence type="ECO:0000256" key="1">
    <source>
        <dbReference type="ARBA" id="ARBA00004442"/>
    </source>
</evidence>
<name>A0A3E1Y4S6_9BACT</name>
<dbReference type="RefSeq" id="WP_116977833.1">
    <property type="nucleotide sequence ID" value="NZ_QPMM01000012.1"/>
</dbReference>
<organism evidence="9 10">
    <name type="scientific">Chitinophaga silvatica</name>
    <dbReference type="NCBI Taxonomy" id="2282649"/>
    <lineage>
        <taxon>Bacteria</taxon>
        <taxon>Pseudomonadati</taxon>
        <taxon>Bacteroidota</taxon>
        <taxon>Chitinophagia</taxon>
        <taxon>Chitinophagales</taxon>
        <taxon>Chitinophagaceae</taxon>
        <taxon>Chitinophaga</taxon>
    </lineage>
</organism>
<dbReference type="InterPro" id="IPR011990">
    <property type="entry name" value="TPR-like_helical_dom_sf"/>
</dbReference>
<protein>
    <submittedName>
        <fullName evidence="9">RagB/SusD family nutrient uptake outer membrane protein</fullName>
    </submittedName>
</protein>
<keyword evidence="10" id="KW-1185">Reference proteome</keyword>
<evidence type="ECO:0000313" key="9">
    <source>
        <dbReference type="EMBL" id="RFS19646.1"/>
    </source>
</evidence>
<comment type="similarity">
    <text evidence="2">Belongs to the SusD family.</text>
</comment>
<evidence type="ECO:0000256" key="3">
    <source>
        <dbReference type="ARBA" id="ARBA00022729"/>
    </source>
</evidence>
<comment type="subcellular location">
    <subcellularLocation>
        <location evidence="1">Cell outer membrane</location>
    </subcellularLocation>
</comment>
<evidence type="ECO:0000259" key="8">
    <source>
        <dbReference type="Pfam" id="PF14322"/>
    </source>
</evidence>
<dbReference type="InterPro" id="IPR012944">
    <property type="entry name" value="SusD_RagB_dom"/>
</dbReference>
<keyword evidence="4 6" id="KW-0472">Membrane</keyword>
<feature type="transmembrane region" description="Helical" evidence="6">
    <location>
        <begin position="7"/>
        <end position="26"/>
    </location>
</feature>
<proteinExistence type="inferred from homology"/>
<evidence type="ECO:0000259" key="7">
    <source>
        <dbReference type="Pfam" id="PF07980"/>
    </source>
</evidence>
<sequence>MFRYHQLLYIFSFLTIVGLGACTKYLDKKPDNLLGDDQLWLTRANAEGYLANVYSYRQAGGDYANIGASDEISCGFPGVPVRNMVGGNWSANDWIYYNWGGYYAGIRKSYIFEQNIDKVPSEQLSDELKQQYKSEAIFLRGYFYWMLLRQYGPFVKVTGVLSQDDDYHKYPRIPFDDCVAYINEIMDKAAPGLPYVWSSSNNNGRVTRGACYAVKALVAFWAANPLWNGNSRFANFKNPDGTALAPATYDQNKWKIAAERSKAIIDSGHYKLFTNLDNGGTSFDPYLSVRDLFLTSWNNEIIMGSMNWNWWSWVICSSPGPAGYNMYNATQNLVDAFRMKDGKEISDATSNYQETGFVSQNGANYWEQQKGDWSMYANREPRFYSNICYNGRPVIPAVTLDDKNYYSSDGNIDGHGRQEFYFTGKSGQKTMNNKDLTGYLPAKYISPDDNLRAMGAGSYRCPYILIRYAEIILNYVEALNEYDPGNPDIVTYLNMIRQRGGLPGIETVYPDAVGNKDKMRAQIIRERQVEMCFEGDRFYTLIRRQELGKPENQTIYGMNVYSNDNGVGFGYADFYKRTVFQKRFWNDRMYLFPIQQQDIERDRSLVQNPGW</sequence>
<dbReference type="AlphaFoldDB" id="A0A3E1Y4S6"/>
<reference evidence="9 10" key="1">
    <citation type="submission" date="2018-07" db="EMBL/GenBank/DDBJ databases">
        <title>Chitinophaga K2CV101002-2 sp. nov., isolated from a monsoon evergreen broad-leaved forest soil.</title>
        <authorList>
            <person name="Lv Y."/>
        </authorList>
    </citation>
    <scope>NUCLEOTIDE SEQUENCE [LARGE SCALE GENOMIC DNA]</scope>
    <source>
        <strain evidence="9 10">GDMCC 1.1288</strain>
    </source>
</reference>
<keyword evidence="5" id="KW-0998">Cell outer membrane</keyword>
<dbReference type="InterPro" id="IPR033985">
    <property type="entry name" value="SusD-like_N"/>
</dbReference>
<evidence type="ECO:0000256" key="2">
    <source>
        <dbReference type="ARBA" id="ARBA00006275"/>
    </source>
</evidence>
<evidence type="ECO:0000256" key="6">
    <source>
        <dbReference type="SAM" id="Phobius"/>
    </source>
</evidence>
<keyword evidence="6" id="KW-1133">Transmembrane helix</keyword>
<feature type="domain" description="SusD-like N-terminal" evidence="8">
    <location>
        <begin position="86"/>
        <end position="215"/>
    </location>
</feature>
<dbReference type="OrthoDB" id="608091at2"/>
<accession>A0A3E1Y4S6</accession>
<dbReference type="Gene3D" id="1.25.40.390">
    <property type="match status" value="1"/>
</dbReference>
<evidence type="ECO:0000313" key="10">
    <source>
        <dbReference type="Proteomes" id="UP000260644"/>
    </source>
</evidence>
<keyword evidence="3" id="KW-0732">Signal</keyword>
<evidence type="ECO:0000256" key="5">
    <source>
        <dbReference type="ARBA" id="ARBA00023237"/>
    </source>
</evidence>
<feature type="domain" description="RagB/SusD" evidence="7">
    <location>
        <begin position="322"/>
        <end position="611"/>
    </location>
</feature>